<dbReference type="Gene3D" id="3.40.50.150">
    <property type="entry name" value="Vaccinia Virus protein VP39"/>
    <property type="match status" value="1"/>
</dbReference>
<dbReference type="PANTHER" id="PTHR43317:SF1">
    <property type="entry name" value="THERMOSPERMINE SYNTHASE ACAULIS5"/>
    <property type="match status" value="1"/>
</dbReference>
<comment type="caution">
    <text evidence="2">The sequence shown here is derived from an EMBL/GenBank/DDBJ whole genome shotgun (WGS) entry which is preliminary data.</text>
</comment>
<dbReference type="EMBL" id="MGGP01000001">
    <property type="protein sequence ID" value="OGM33467.1"/>
    <property type="molecule type" value="Genomic_DNA"/>
</dbReference>
<evidence type="ECO:0008006" key="4">
    <source>
        <dbReference type="Google" id="ProtNLM"/>
    </source>
</evidence>
<name>A0A1F7Z1S9_9BACT</name>
<sequence>MSLTNLLEGRVVLKTVNSDINGELTVIRDLTYGTYIRGGGLPQSGGLAEVIWKSTLNRVKEWKSERVKGCLIVGLGGGSIAKLVRKNWPEVDTTGVDIDPVIVGLGKKYMKLDKQNVNIVIADAEDAMKDPIYNIRNTTYDLICFDTYVGAGFPKKFESVTLIKQVKDILSPDGIAIFNRLYGPRERDNAIKFEKVLQKVFNRVDRLYPEANIMFVCTN</sequence>
<dbReference type="Pfam" id="PF01564">
    <property type="entry name" value="Spermine_synth"/>
    <property type="match status" value="1"/>
</dbReference>
<reference evidence="2 3" key="1">
    <citation type="journal article" date="2016" name="Nat. Commun.">
        <title>Thousands of microbial genomes shed light on interconnected biogeochemical processes in an aquifer system.</title>
        <authorList>
            <person name="Anantharaman K."/>
            <person name="Brown C.T."/>
            <person name="Hug L.A."/>
            <person name="Sharon I."/>
            <person name="Castelle C.J."/>
            <person name="Probst A.J."/>
            <person name="Thomas B.C."/>
            <person name="Singh A."/>
            <person name="Wilkins M.J."/>
            <person name="Karaoz U."/>
            <person name="Brodie E.L."/>
            <person name="Williams K.H."/>
            <person name="Hubbard S.S."/>
            <person name="Banfield J.F."/>
        </authorList>
    </citation>
    <scope>NUCLEOTIDE SEQUENCE [LARGE SCALE GENOMIC DNA]</scope>
</reference>
<dbReference type="AlphaFoldDB" id="A0A1F7Z1S9"/>
<dbReference type="InterPro" id="IPR029063">
    <property type="entry name" value="SAM-dependent_MTases_sf"/>
</dbReference>
<dbReference type="GO" id="GO:0006596">
    <property type="term" value="P:polyamine biosynthetic process"/>
    <property type="evidence" value="ECO:0007669"/>
    <property type="project" value="UniProtKB-KW"/>
</dbReference>
<dbReference type="CDD" id="cd02440">
    <property type="entry name" value="AdoMet_MTases"/>
    <property type="match status" value="1"/>
</dbReference>
<proteinExistence type="predicted"/>
<organism evidence="2 3">
    <name type="scientific">Candidatus Woesebacteria bacterium RIFCSPHIGHO2_01_FULL_44_21</name>
    <dbReference type="NCBI Taxonomy" id="1802503"/>
    <lineage>
        <taxon>Bacteria</taxon>
        <taxon>Candidatus Woeseibacteriota</taxon>
    </lineage>
</organism>
<evidence type="ECO:0000313" key="2">
    <source>
        <dbReference type="EMBL" id="OGM33467.1"/>
    </source>
</evidence>
<evidence type="ECO:0000313" key="3">
    <source>
        <dbReference type="Proteomes" id="UP000178870"/>
    </source>
</evidence>
<dbReference type="SUPFAM" id="SSF53335">
    <property type="entry name" value="S-adenosyl-L-methionine-dependent methyltransferases"/>
    <property type="match status" value="1"/>
</dbReference>
<dbReference type="PANTHER" id="PTHR43317">
    <property type="entry name" value="THERMOSPERMINE SYNTHASE ACAULIS5"/>
    <property type="match status" value="1"/>
</dbReference>
<gene>
    <name evidence="2" type="ORF">A2803_04705</name>
</gene>
<evidence type="ECO:0000256" key="1">
    <source>
        <dbReference type="ARBA" id="ARBA00023115"/>
    </source>
</evidence>
<dbReference type="Proteomes" id="UP000178870">
    <property type="component" value="Unassembled WGS sequence"/>
</dbReference>
<keyword evidence="1" id="KW-0620">Polyamine biosynthesis</keyword>
<protein>
    <recommendedName>
        <fullName evidence="4">PABS domain-containing protein</fullName>
    </recommendedName>
</protein>
<accession>A0A1F7Z1S9</accession>